<protein>
    <submittedName>
        <fullName evidence="1">Uncharacterized protein</fullName>
    </submittedName>
</protein>
<evidence type="ECO:0000313" key="2">
    <source>
        <dbReference type="Proteomes" id="UP000033651"/>
    </source>
</evidence>
<proteinExistence type="predicted"/>
<dbReference type="Gene3D" id="1.10.10.1320">
    <property type="entry name" value="Anti-sigma factor, zinc-finger domain"/>
    <property type="match status" value="1"/>
</dbReference>
<dbReference type="OrthoDB" id="5958009at2"/>
<organism evidence="1 2">
    <name type="scientific">Luteibacter yeojuensis</name>
    <dbReference type="NCBI Taxonomy" id="345309"/>
    <lineage>
        <taxon>Bacteria</taxon>
        <taxon>Pseudomonadati</taxon>
        <taxon>Pseudomonadota</taxon>
        <taxon>Gammaproteobacteria</taxon>
        <taxon>Lysobacterales</taxon>
        <taxon>Rhodanobacteraceae</taxon>
        <taxon>Luteibacter</taxon>
    </lineage>
</organism>
<dbReference type="InterPro" id="IPR041916">
    <property type="entry name" value="Anti_sigma_zinc_sf"/>
</dbReference>
<accession>A0A0F3L3A1</accession>
<dbReference type="AlphaFoldDB" id="A0A0F3L3A1"/>
<comment type="caution">
    <text evidence="1">The sequence shown here is derived from an EMBL/GenBank/DDBJ whole genome shotgun (WGS) entry which is preliminary data.</text>
</comment>
<sequence length="217" mass="23279">MTRPTPAGRDCARAWEAMPWVIQATASHDQQAWLETHLATCDDCRMAFEQQRQLARAVRLPHDVPLDPEQGLQRLFARLDVDDPQKAEPAPRQASNGWLLRSLAAAVVLQAVGLGALGLKLWSSPDAPTAPASYRTLSNDAPAAAHGAIHVVPDKTLDMQAWNAVLQAQHLRVVDGPNGVGAYTVVAADASVTPKQAAERLRGTRGIRFAEPVAGAP</sequence>
<name>A0A0F3L3A1_9GAMM</name>
<gene>
    <name evidence="1" type="ORF">VI08_03475</name>
</gene>
<dbReference type="Proteomes" id="UP000033651">
    <property type="component" value="Unassembled WGS sequence"/>
</dbReference>
<dbReference type="EMBL" id="JZRB01000004">
    <property type="protein sequence ID" value="KJV36824.1"/>
    <property type="molecule type" value="Genomic_DNA"/>
</dbReference>
<dbReference type="RefSeq" id="WP_045828129.1">
    <property type="nucleotide sequence ID" value="NZ_JZRB01000004.1"/>
</dbReference>
<keyword evidence="2" id="KW-1185">Reference proteome</keyword>
<reference evidence="1 2" key="1">
    <citation type="submission" date="2015-03" db="EMBL/GenBank/DDBJ databases">
        <title>Draft genome sequence of Luteibacter yeojuensis strain SU11.</title>
        <authorList>
            <person name="Sulaiman J."/>
            <person name="Priya K."/>
            <person name="Chan K.-G."/>
        </authorList>
    </citation>
    <scope>NUCLEOTIDE SEQUENCE [LARGE SCALE GENOMIC DNA]</scope>
    <source>
        <strain evidence="1 2">SU11</strain>
    </source>
</reference>
<dbReference type="PATRIC" id="fig|345309.4.peg.3032"/>
<evidence type="ECO:0000313" key="1">
    <source>
        <dbReference type="EMBL" id="KJV36824.1"/>
    </source>
</evidence>